<evidence type="ECO:0000256" key="12">
    <source>
        <dbReference type="ARBA" id="ARBA00022927"/>
    </source>
</evidence>
<feature type="domain" description="Sec23/Sec24 trunk" evidence="18">
    <location>
        <begin position="733"/>
        <end position="972"/>
    </location>
</feature>
<proteinExistence type="inferred from homology"/>
<evidence type="ECO:0000259" key="20">
    <source>
        <dbReference type="Pfam" id="PF08033"/>
    </source>
</evidence>
<feature type="compositionally biased region" description="Polar residues" evidence="16">
    <location>
        <begin position="168"/>
        <end position="194"/>
    </location>
</feature>
<evidence type="ECO:0000256" key="13">
    <source>
        <dbReference type="ARBA" id="ARBA00023034"/>
    </source>
</evidence>
<dbReference type="PANTHER" id="PTHR13803:SF39">
    <property type="entry name" value="SECRETORY 24AB, ISOFORM A"/>
    <property type="match status" value="1"/>
</dbReference>
<feature type="compositionally biased region" description="Low complexity" evidence="16">
    <location>
        <begin position="49"/>
        <end position="62"/>
    </location>
</feature>
<evidence type="ECO:0000256" key="3">
    <source>
        <dbReference type="ARBA" id="ARBA00004397"/>
    </source>
</evidence>
<keyword evidence="15" id="KW-0968">Cytoplasmic vesicle</keyword>
<feature type="compositionally biased region" description="Pro residues" evidence="16">
    <location>
        <begin position="447"/>
        <end position="469"/>
    </location>
</feature>
<dbReference type="GO" id="GO:0005829">
    <property type="term" value="C:cytosol"/>
    <property type="evidence" value="ECO:0007669"/>
    <property type="project" value="UniProtKB-SubCell"/>
</dbReference>
<evidence type="ECO:0000256" key="6">
    <source>
        <dbReference type="ARBA" id="ARBA00022448"/>
    </source>
</evidence>
<evidence type="ECO:0000313" key="22">
    <source>
        <dbReference type="Proteomes" id="UP000887568"/>
    </source>
</evidence>
<evidence type="ECO:0000256" key="11">
    <source>
        <dbReference type="ARBA" id="ARBA00022892"/>
    </source>
</evidence>
<dbReference type="GO" id="GO:0000139">
    <property type="term" value="C:Golgi membrane"/>
    <property type="evidence" value="ECO:0007669"/>
    <property type="project" value="UniProtKB-SubCell"/>
</dbReference>
<evidence type="ECO:0000256" key="4">
    <source>
        <dbReference type="ARBA" id="ARBA00004514"/>
    </source>
</evidence>
<keyword evidence="6" id="KW-0813">Transport</keyword>
<dbReference type="GO" id="GO:0070971">
    <property type="term" value="C:endoplasmic reticulum exit site"/>
    <property type="evidence" value="ECO:0007669"/>
    <property type="project" value="TreeGrafter"/>
</dbReference>
<dbReference type="InterPro" id="IPR050550">
    <property type="entry name" value="SEC23_SEC24_subfamily"/>
</dbReference>
<dbReference type="GO" id="GO:0000149">
    <property type="term" value="F:SNARE binding"/>
    <property type="evidence" value="ECO:0007669"/>
    <property type="project" value="TreeGrafter"/>
</dbReference>
<keyword evidence="9" id="KW-0256">Endoplasmic reticulum</keyword>
<feature type="compositionally biased region" description="Gly residues" evidence="16">
    <location>
        <begin position="406"/>
        <end position="422"/>
    </location>
</feature>
<keyword evidence="11" id="KW-0931">ER-Golgi transport</keyword>
<feature type="compositionally biased region" description="Low complexity" evidence="16">
    <location>
        <begin position="491"/>
        <end position="534"/>
    </location>
</feature>
<keyword evidence="10" id="KW-0862">Zinc</keyword>
<dbReference type="SUPFAM" id="SSF81811">
    <property type="entry name" value="Helical domain of Sec23/24"/>
    <property type="match status" value="1"/>
</dbReference>
<evidence type="ECO:0000256" key="7">
    <source>
        <dbReference type="ARBA" id="ARBA00022490"/>
    </source>
</evidence>
<feature type="domain" description="Zinc finger Sec23/Sec24-type" evidence="17">
    <location>
        <begin position="660"/>
        <end position="696"/>
    </location>
</feature>
<evidence type="ECO:0000256" key="1">
    <source>
        <dbReference type="ARBA" id="ARBA00004299"/>
    </source>
</evidence>
<evidence type="ECO:0000256" key="16">
    <source>
        <dbReference type="SAM" id="MobiDB-lite"/>
    </source>
</evidence>
<keyword evidence="22" id="KW-1185">Reference proteome</keyword>
<dbReference type="InterPro" id="IPR012990">
    <property type="entry name" value="Beta-sandwich_Sec23_24"/>
</dbReference>
<feature type="compositionally biased region" description="Pro residues" evidence="16">
    <location>
        <begin position="33"/>
        <end position="48"/>
    </location>
</feature>
<sequence>MASSQPPHAHGQAMKMPGAAPPQNFASGMGPPSSRPPMQQPGPPPPGGYNPNYQPGMNPPMGYNQGPPPTANGAHPGKPSGYGGPTGNNPRTQDGYPTGPPPPQMGGAYGQRPPGSSTMPNSNQAGPHPMSRGAPPSDFSTHPALNSPYSKPGGPPPMHGMGNPPSSLPLQNQYSGSQQVNSFPRQSGPPTRTNVAGPPQGSASGMPLPGPSPSGPGTYGRQPLQGATPGSMDSPSTPDMPGIDRNLNSSGEGLQVPKYPSMIRSPSTGSLGSLPMPKFNLQSSSPTADLANYSPGDSGPPSARSSAAPSPVPSQRYDALEGGTPYSPNYHQGPPTPGGSQLPVSPLANPQRVGTPSGGHPLAGPPMGGPPMGGPPMGGPPIGGPPMGGPQMGGPQTSGTRNSGPPMGGTQVGGPPMGGTPMGGTPRSGTPTSGPPTSGAQMGAPPMGAPPMGAPPMGAPPTSAPPMSGPPMGGQPATGPPVSSGISGRRQYPQQGYMSQPQPGQYQQPPAPAVQGGMAKMGQPQQGMGKSMPQMGGMPQPNGGQARMAVNNVMQQPGGQPSMNSLNASMNNLRVQQAETRPINLLQERHIVEPMPVEPPKSRLNPEYSKLQVDPDIFRCTLNALPQTQTLLQKSRLPLGLIIHPFRDLSHLPVIQSSVIVRCRSCRTYINPFVTIIEQRRWKCNLCYRINELPEEFTYDPVTKSYGSPERRPEVKSATIEFIAPSEYMLRPPQPAVYLFVIDVSFSAVESGYLSIACQHLLDCLDRMPGDARTLIGFITFDSTLHFYNLQEGMTRPQMLVVSDIDDIFLPCPNDLLVNVHENKELIQELLNQIPSMFSGNKNTQTALGPALQAALKLMSPTGGRVTVFQSGLPSLGQGALKSREDPNQRASSKSVANLGPAVDFYKKLSLDFSAQQIACDIFLFSSQYTDVATLAGVAKYSGGSVYYYPGFHSTQNLVEVERFSNDLRRYLTRKIGFEAVMRVRCTKGLSIHTFHGNFFVRSTDLLSLPNINPDAGFAMQVSIEESLHDSPVASLQAALLYTSSKGERRIRVHTMCLPVTNQLTEIMAGADQQGIVALLTRMAVDKSLTSTMSDARDALVNVSVDSLSCYKGTLPSGQTVGTLMCPKSLRMLPLYTLAALKNNAFRLGTSTRLDERVYSMEMFKCQPLQYIILKLHPNLYPVHNMSDEGAILVNDQSIPQPPLIGLSSEYINRNGAYLMDCGDAMYLFVNREVSIAFCLEILDTPNFRSIPEGMTELPELANPASERLRTFIMWLLDKRAFAAPLQIIREDSKKRVLFLRNLVQDRTESSMSYFEFLQHLQKEIK</sequence>
<dbReference type="Gene3D" id="3.40.20.10">
    <property type="entry name" value="Severin"/>
    <property type="match status" value="1"/>
</dbReference>
<dbReference type="InterPro" id="IPR006895">
    <property type="entry name" value="Znf_Sec23_Sec24"/>
</dbReference>
<evidence type="ECO:0000259" key="18">
    <source>
        <dbReference type="Pfam" id="PF04811"/>
    </source>
</evidence>
<feature type="compositionally biased region" description="Low complexity" evidence="16">
    <location>
        <begin position="423"/>
        <end position="446"/>
    </location>
</feature>
<feature type="compositionally biased region" description="Polar residues" evidence="16">
    <location>
        <begin position="138"/>
        <end position="149"/>
    </location>
</feature>
<evidence type="ECO:0000256" key="2">
    <source>
        <dbReference type="ARBA" id="ARBA00004394"/>
    </source>
</evidence>
<comment type="subcellular location">
    <subcellularLocation>
        <location evidence="4">Cytoplasm</location>
        <location evidence="4">Cytosol</location>
    </subcellularLocation>
    <subcellularLocation>
        <location evidence="1">Cytoplasmic vesicle</location>
        <location evidence="1">COPII-coated vesicle membrane</location>
        <topology evidence="1">Peripheral membrane protein</topology>
        <orientation evidence="1">Cytoplasmic side</orientation>
    </subcellularLocation>
    <subcellularLocation>
        <location evidence="3">Endoplasmic reticulum membrane</location>
        <topology evidence="3">Peripheral membrane protein</topology>
        <orientation evidence="3">Cytoplasmic side</orientation>
    </subcellularLocation>
    <subcellularLocation>
        <location evidence="2">Golgi apparatus membrane</location>
    </subcellularLocation>
</comment>
<dbReference type="OMA" id="VFAMDNM"/>
<dbReference type="InterPro" id="IPR036174">
    <property type="entry name" value="Znf_Sec23_Sec24_sf"/>
</dbReference>
<organism evidence="21 22">
    <name type="scientific">Patiria miniata</name>
    <name type="common">Bat star</name>
    <name type="synonym">Asterina miniata</name>
    <dbReference type="NCBI Taxonomy" id="46514"/>
    <lineage>
        <taxon>Eukaryota</taxon>
        <taxon>Metazoa</taxon>
        <taxon>Echinodermata</taxon>
        <taxon>Eleutherozoa</taxon>
        <taxon>Asterozoa</taxon>
        <taxon>Asteroidea</taxon>
        <taxon>Valvatacea</taxon>
        <taxon>Valvatida</taxon>
        <taxon>Asterinidae</taxon>
        <taxon>Patiria</taxon>
    </lineage>
</organism>
<dbReference type="CDD" id="cd01479">
    <property type="entry name" value="Sec24-like"/>
    <property type="match status" value="1"/>
</dbReference>
<dbReference type="RefSeq" id="XP_038061132.1">
    <property type="nucleotide sequence ID" value="XM_038205204.1"/>
</dbReference>
<protein>
    <recommendedName>
        <fullName evidence="23">Protein transport protein Sec24A</fullName>
    </recommendedName>
</protein>
<evidence type="ECO:0000259" key="17">
    <source>
        <dbReference type="Pfam" id="PF04810"/>
    </source>
</evidence>
<dbReference type="SUPFAM" id="SSF82754">
    <property type="entry name" value="C-terminal, gelsolin-like domain of Sec23/24"/>
    <property type="match status" value="1"/>
</dbReference>
<dbReference type="Gene3D" id="1.20.120.730">
    <property type="entry name" value="Sec23/Sec24 helical domain"/>
    <property type="match status" value="1"/>
</dbReference>
<keyword evidence="13" id="KW-0333">Golgi apparatus</keyword>
<name>A0A914AB95_PATMI</name>
<dbReference type="GO" id="GO:0008270">
    <property type="term" value="F:zinc ion binding"/>
    <property type="evidence" value="ECO:0007669"/>
    <property type="project" value="InterPro"/>
</dbReference>
<dbReference type="GO" id="GO:0090110">
    <property type="term" value="P:COPII-coated vesicle cargo loading"/>
    <property type="evidence" value="ECO:0007669"/>
    <property type="project" value="TreeGrafter"/>
</dbReference>
<evidence type="ECO:0000256" key="9">
    <source>
        <dbReference type="ARBA" id="ARBA00022824"/>
    </source>
</evidence>
<keyword evidence="8" id="KW-0479">Metal-binding</keyword>
<keyword evidence="14" id="KW-0472">Membrane</keyword>
<dbReference type="InterPro" id="IPR006896">
    <property type="entry name" value="Sec23/24_trunk_dom"/>
</dbReference>
<feature type="compositionally biased region" description="Pro residues" evidence="16">
    <location>
        <begin position="363"/>
        <end position="388"/>
    </location>
</feature>
<dbReference type="InterPro" id="IPR036180">
    <property type="entry name" value="Gelsolin-like_dom_sf"/>
</dbReference>
<dbReference type="EnsemblMetazoa" id="XM_038205204.1">
    <property type="protein sequence ID" value="XP_038061132.1"/>
    <property type="gene ID" value="LOC119731919"/>
</dbReference>
<dbReference type="SUPFAM" id="SSF53300">
    <property type="entry name" value="vWA-like"/>
    <property type="match status" value="1"/>
</dbReference>
<evidence type="ECO:0000313" key="21">
    <source>
        <dbReference type="EnsemblMetazoa" id="XP_038061132.1"/>
    </source>
</evidence>
<dbReference type="Proteomes" id="UP000887568">
    <property type="component" value="Unplaced"/>
</dbReference>
<dbReference type="InterPro" id="IPR036465">
    <property type="entry name" value="vWFA_dom_sf"/>
</dbReference>
<dbReference type="InterPro" id="IPR006900">
    <property type="entry name" value="Sec23/24_helical_dom"/>
</dbReference>
<feature type="compositionally biased region" description="Polar residues" evidence="16">
    <location>
        <begin position="114"/>
        <end position="125"/>
    </location>
</feature>
<comment type="similarity">
    <text evidence="5">Belongs to the SEC23/SEC24 family. SEC24 subfamily.</text>
</comment>
<feature type="domain" description="Sec23/Sec24 helical" evidence="19">
    <location>
        <begin position="1072"/>
        <end position="1173"/>
    </location>
</feature>
<evidence type="ECO:0000256" key="5">
    <source>
        <dbReference type="ARBA" id="ARBA00008334"/>
    </source>
</evidence>
<keyword evidence="7" id="KW-0963">Cytoplasm</keyword>
<dbReference type="SUPFAM" id="SSF81995">
    <property type="entry name" value="beta-sandwich domain of Sec23/24"/>
    <property type="match status" value="1"/>
</dbReference>
<evidence type="ECO:0000259" key="19">
    <source>
        <dbReference type="Pfam" id="PF04815"/>
    </source>
</evidence>
<feature type="domain" description="Sec23/Sec24 beta-sandwich" evidence="20">
    <location>
        <begin position="977"/>
        <end position="1061"/>
    </location>
</feature>
<feature type="compositionally biased region" description="Low complexity" evidence="16">
    <location>
        <begin position="294"/>
        <end position="309"/>
    </location>
</feature>
<dbReference type="GO" id="GO:0006886">
    <property type="term" value="P:intracellular protein transport"/>
    <property type="evidence" value="ECO:0007669"/>
    <property type="project" value="InterPro"/>
</dbReference>
<keyword evidence="12" id="KW-0653">Protein transport</keyword>
<dbReference type="Pfam" id="PF08033">
    <property type="entry name" value="Sec23_BS"/>
    <property type="match status" value="1"/>
</dbReference>
<dbReference type="FunFam" id="2.30.30.380:FF:000004">
    <property type="entry name" value="SEC24 homolog B, COPII coat complex component"/>
    <property type="match status" value="1"/>
</dbReference>
<accession>A0A914AB95</accession>
<evidence type="ECO:0000256" key="14">
    <source>
        <dbReference type="ARBA" id="ARBA00023136"/>
    </source>
</evidence>
<dbReference type="InterPro" id="IPR041742">
    <property type="entry name" value="Sec24-like_trunk_dom"/>
</dbReference>
<dbReference type="InterPro" id="IPR029006">
    <property type="entry name" value="ADF-H/Gelsolin-like_dom_sf"/>
</dbReference>
<evidence type="ECO:0000256" key="10">
    <source>
        <dbReference type="ARBA" id="ARBA00022833"/>
    </source>
</evidence>
<dbReference type="Gene3D" id="2.60.40.1670">
    <property type="entry name" value="beta-sandwich domain of Sec23/24"/>
    <property type="match status" value="1"/>
</dbReference>
<dbReference type="OrthoDB" id="49016at2759"/>
<dbReference type="PANTHER" id="PTHR13803">
    <property type="entry name" value="SEC24-RELATED PROTEIN"/>
    <property type="match status" value="1"/>
</dbReference>
<dbReference type="Pfam" id="PF04811">
    <property type="entry name" value="Sec23_trunk"/>
    <property type="match status" value="1"/>
</dbReference>
<dbReference type="GO" id="GO:0030127">
    <property type="term" value="C:COPII vesicle coat"/>
    <property type="evidence" value="ECO:0007669"/>
    <property type="project" value="InterPro"/>
</dbReference>
<feature type="region of interest" description="Disordered" evidence="16">
    <location>
        <begin position="1"/>
        <end position="534"/>
    </location>
</feature>
<dbReference type="GeneID" id="119731919"/>
<evidence type="ECO:0008006" key="23">
    <source>
        <dbReference type="Google" id="ProtNLM"/>
    </source>
</evidence>
<reference evidence="21" key="1">
    <citation type="submission" date="2022-11" db="UniProtKB">
        <authorList>
            <consortium name="EnsemblMetazoa"/>
        </authorList>
    </citation>
    <scope>IDENTIFICATION</scope>
</reference>
<dbReference type="SUPFAM" id="SSF82919">
    <property type="entry name" value="Zn-finger domain of Sec23/24"/>
    <property type="match status" value="1"/>
</dbReference>
<dbReference type="InterPro" id="IPR036175">
    <property type="entry name" value="Sec23/24_helical_dom_sf"/>
</dbReference>
<dbReference type="FunFam" id="3.40.50.410:FF:000019">
    <property type="entry name" value="SEC24 homolog B, COPII coat complex component"/>
    <property type="match status" value="1"/>
</dbReference>
<dbReference type="Pfam" id="PF04810">
    <property type="entry name" value="zf-Sec23_Sec24"/>
    <property type="match status" value="1"/>
</dbReference>
<dbReference type="GO" id="GO:0005789">
    <property type="term" value="C:endoplasmic reticulum membrane"/>
    <property type="evidence" value="ECO:0007669"/>
    <property type="project" value="UniProtKB-SubCell"/>
</dbReference>
<dbReference type="Pfam" id="PF04815">
    <property type="entry name" value="Sec23_helical"/>
    <property type="match status" value="1"/>
</dbReference>
<dbReference type="Gene3D" id="3.40.50.410">
    <property type="entry name" value="von Willebrand factor, type A domain"/>
    <property type="match status" value="1"/>
</dbReference>
<evidence type="ECO:0000256" key="15">
    <source>
        <dbReference type="ARBA" id="ARBA00023329"/>
    </source>
</evidence>
<dbReference type="Gene3D" id="2.30.30.380">
    <property type="entry name" value="Zn-finger domain of Sec23/24"/>
    <property type="match status" value="1"/>
</dbReference>
<evidence type="ECO:0000256" key="8">
    <source>
        <dbReference type="ARBA" id="ARBA00022723"/>
    </source>
</evidence>